<dbReference type="AlphaFoldDB" id="A0A9D1DUN3"/>
<comment type="caution">
    <text evidence="2">The sequence shown here is derived from an EMBL/GenBank/DDBJ whole genome shotgun (WGS) entry which is preliminary data.</text>
</comment>
<dbReference type="Proteomes" id="UP000824232">
    <property type="component" value="Unassembled WGS sequence"/>
</dbReference>
<name>A0A9D1DUN3_9FIRM</name>
<protein>
    <submittedName>
        <fullName evidence="2">Uncharacterized protein</fullName>
    </submittedName>
</protein>
<keyword evidence="1" id="KW-0175">Coiled coil</keyword>
<dbReference type="EMBL" id="DVHC01000052">
    <property type="protein sequence ID" value="HIR59382.1"/>
    <property type="molecule type" value="Genomic_DNA"/>
</dbReference>
<sequence length="333" mass="39252">MLYTGYSEEFLEKIINLKEAIKLRDELIRKGEVLPATQDVVFKNLMINSHLFLSIILEHFLGIDKEIIRKNMHLENTELPVSNAKEKKKVTDIIVRVERNVVNLEMNASYYEGLINRNIDYILKGKTEANFSGENYDDSYIGIQINFDLDWQYDDRDIIKFVLMDPERGIVLSENLIIYNINLLKFREKYYNNDELSEFERAITLLTLTKREDIEKISEGVEGLMEAKEEIKKLSNNLGIIGVYDYEKHKEWEWKQKAKEYVKDDLVKIEEGKKFIEENTKILEERKKSLEEKNKAFEEQLVSTAKKLLDIDFSIEEIMNITGLSREKIESLK</sequence>
<organism evidence="2 3">
    <name type="scientific">Candidatus Onthousia excrementipullorum</name>
    <dbReference type="NCBI Taxonomy" id="2840884"/>
    <lineage>
        <taxon>Bacteria</taxon>
        <taxon>Bacillati</taxon>
        <taxon>Bacillota</taxon>
        <taxon>Bacilli</taxon>
        <taxon>Candidatus Onthousia</taxon>
    </lineage>
</organism>
<reference evidence="2" key="2">
    <citation type="journal article" date="2021" name="PeerJ">
        <title>Extensive microbial diversity within the chicken gut microbiome revealed by metagenomics and culture.</title>
        <authorList>
            <person name="Gilroy R."/>
            <person name="Ravi A."/>
            <person name="Getino M."/>
            <person name="Pursley I."/>
            <person name="Horton D.L."/>
            <person name="Alikhan N.F."/>
            <person name="Baker D."/>
            <person name="Gharbi K."/>
            <person name="Hall N."/>
            <person name="Watson M."/>
            <person name="Adriaenssens E.M."/>
            <person name="Foster-Nyarko E."/>
            <person name="Jarju S."/>
            <person name="Secka A."/>
            <person name="Antonio M."/>
            <person name="Oren A."/>
            <person name="Chaudhuri R.R."/>
            <person name="La Ragione R."/>
            <person name="Hildebrand F."/>
            <person name="Pallen M.J."/>
        </authorList>
    </citation>
    <scope>NUCLEOTIDE SEQUENCE</scope>
    <source>
        <strain evidence="2">CHK184-20233</strain>
    </source>
</reference>
<feature type="coiled-coil region" evidence="1">
    <location>
        <begin position="273"/>
        <end position="307"/>
    </location>
</feature>
<accession>A0A9D1DUN3</accession>
<evidence type="ECO:0000313" key="3">
    <source>
        <dbReference type="Proteomes" id="UP000824232"/>
    </source>
</evidence>
<gene>
    <name evidence="2" type="ORF">IAB38_04960</name>
</gene>
<evidence type="ECO:0000256" key="1">
    <source>
        <dbReference type="SAM" id="Coils"/>
    </source>
</evidence>
<proteinExistence type="predicted"/>
<reference evidence="2" key="1">
    <citation type="submission" date="2020-10" db="EMBL/GenBank/DDBJ databases">
        <authorList>
            <person name="Gilroy R."/>
        </authorList>
    </citation>
    <scope>NUCLEOTIDE SEQUENCE</scope>
    <source>
        <strain evidence="2">CHK184-20233</strain>
    </source>
</reference>
<evidence type="ECO:0000313" key="2">
    <source>
        <dbReference type="EMBL" id="HIR59382.1"/>
    </source>
</evidence>